<accession>A0AAW8TGC8</accession>
<dbReference type="AlphaFoldDB" id="A0AAW8TGC8"/>
<dbReference type="GO" id="GO:0006281">
    <property type="term" value="P:DNA repair"/>
    <property type="evidence" value="ECO:0007669"/>
    <property type="project" value="InterPro"/>
</dbReference>
<reference evidence="1" key="1">
    <citation type="submission" date="2023-03" db="EMBL/GenBank/DDBJ databases">
        <authorList>
            <person name="Shen W."/>
            <person name="Cai J."/>
        </authorList>
    </citation>
    <scope>NUCLEOTIDE SEQUENCE</scope>
    <source>
        <strain evidence="1">Y15</strain>
    </source>
</reference>
<dbReference type="EMBL" id="JARPXL010000057">
    <property type="protein sequence ID" value="MDT2546866.1"/>
    <property type="molecule type" value="Genomic_DNA"/>
</dbReference>
<protein>
    <recommendedName>
        <fullName evidence="3">DNA polymerase Y-family little finger domain-containing protein</fullName>
    </recommendedName>
</protein>
<sequence length="112" mass="12780">VIPPAIFFYYSTLFDSRFKTLQQNPNYLLQLFEEHYTGYAVRHVGVSCSKLVYQTSLQLDLFSDPEKTIQQEKLDFLCDEIRNRYGFKALIHASSLLPGATAVSRSTKVGGH</sequence>
<organism evidence="1 2">
    <name type="scientific">Enterococcus raffinosus</name>
    <dbReference type="NCBI Taxonomy" id="71452"/>
    <lineage>
        <taxon>Bacteria</taxon>
        <taxon>Bacillati</taxon>
        <taxon>Bacillota</taxon>
        <taxon>Bacilli</taxon>
        <taxon>Lactobacillales</taxon>
        <taxon>Enterococcaceae</taxon>
        <taxon>Enterococcus</taxon>
    </lineage>
</organism>
<name>A0AAW8TGC8_9ENTE</name>
<dbReference type="SUPFAM" id="SSF100879">
    <property type="entry name" value="Lesion bypass DNA polymerase (Y-family), little finger domain"/>
    <property type="match status" value="1"/>
</dbReference>
<evidence type="ECO:0000313" key="1">
    <source>
        <dbReference type="EMBL" id="MDT2546866.1"/>
    </source>
</evidence>
<dbReference type="InterPro" id="IPR036775">
    <property type="entry name" value="DNA_pol_Y-fam_lit_finger_sf"/>
</dbReference>
<dbReference type="Proteomes" id="UP001254770">
    <property type="component" value="Unassembled WGS sequence"/>
</dbReference>
<evidence type="ECO:0000313" key="2">
    <source>
        <dbReference type="Proteomes" id="UP001254770"/>
    </source>
</evidence>
<evidence type="ECO:0008006" key="3">
    <source>
        <dbReference type="Google" id="ProtNLM"/>
    </source>
</evidence>
<proteinExistence type="predicted"/>
<comment type="caution">
    <text evidence="1">The sequence shown here is derived from an EMBL/GenBank/DDBJ whole genome shotgun (WGS) entry which is preliminary data.</text>
</comment>
<dbReference type="GO" id="GO:0003684">
    <property type="term" value="F:damaged DNA binding"/>
    <property type="evidence" value="ECO:0007669"/>
    <property type="project" value="InterPro"/>
</dbReference>
<gene>
    <name evidence="1" type="ORF">P7D69_21285</name>
</gene>
<feature type="non-terminal residue" evidence="1">
    <location>
        <position position="1"/>
    </location>
</feature>